<dbReference type="EMBL" id="KL226002">
    <property type="protein sequence ID" value="KFM06502.1"/>
    <property type="molecule type" value="Genomic_DNA"/>
</dbReference>
<reference evidence="1 2" key="1">
    <citation type="submission" date="2014-04" db="EMBL/GenBank/DDBJ databases">
        <title>Genome evolution of avian class.</title>
        <authorList>
            <person name="Zhang G."/>
            <person name="Li C."/>
        </authorList>
    </citation>
    <scope>NUCLEOTIDE SEQUENCE [LARGE SCALE GENOMIC DNA]</scope>
    <source>
        <strain evidence="1">BGI_AS27</strain>
    </source>
</reference>
<organism evidence="1 2">
    <name type="scientific">Aptenodytes forsteri</name>
    <name type="common">Emperor penguin</name>
    <dbReference type="NCBI Taxonomy" id="9233"/>
    <lineage>
        <taxon>Eukaryota</taxon>
        <taxon>Metazoa</taxon>
        <taxon>Chordata</taxon>
        <taxon>Craniata</taxon>
        <taxon>Vertebrata</taxon>
        <taxon>Euteleostomi</taxon>
        <taxon>Archelosauria</taxon>
        <taxon>Archosauria</taxon>
        <taxon>Dinosauria</taxon>
        <taxon>Saurischia</taxon>
        <taxon>Theropoda</taxon>
        <taxon>Coelurosauria</taxon>
        <taxon>Aves</taxon>
        <taxon>Neognathae</taxon>
        <taxon>Neoaves</taxon>
        <taxon>Aequornithes</taxon>
        <taxon>Sphenisciformes</taxon>
        <taxon>Spheniscidae</taxon>
        <taxon>Aptenodytes</taxon>
    </lineage>
</organism>
<feature type="non-terminal residue" evidence="1">
    <location>
        <position position="1"/>
    </location>
</feature>
<evidence type="ECO:0000313" key="1">
    <source>
        <dbReference type="EMBL" id="KFM06502.1"/>
    </source>
</evidence>
<sequence>ILIKGMDKGQNLFTIIQVTMTCHVNGVQTEVSLFLPMKMYQNLISLHLLHFREIMGLIMMTLTEVTVIDQIVLKTIGECIPQMNLIEEKTDLHHILHEQCIHLHLYTKKIL</sequence>
<evidence type="ECO:0000313" key="2">
    <source>
        <dbReference type="Proteomes" id="UP000053286"/>
    </source>
</evidence>
<dbReference type="Proteomes" id="UP000053286">
    <property type="component" value="Unassembled WGS sequence"/>
</dbReference>
<protein>
    <submittedName>
        <fullName evidence="1">Uncharacterized protein</fullName>
    </submittedName>
</protein>
<dbReference type="AlphaFoldDB" id="A0A087QZ48"/>
<feature type="non-terminal residue" evidence="1">
    <location>
        <position position="111"/>
    </location>
</feature>
<name>A0A087QZ48_APTFO</name>
<proteinExistence type="predicted"/>
<keyword evidence="2" id="KW-1185">Reference proteome</keyword>
<gene>
    <name evidence="1" type="ORF">AS27_02638</name>
</gene>
<accession>A0A087QZ48</accession>